<organism evidence="7 8">
    <name type="scientific">Ceratopteris richardii</name>
    <name type="common">Triangle waterfern</name>
    <dbReference type="NCBI Taxonomy" id="49495"/>
    <lineage>
        <taxon>Eukaryota</taxon>
        <taxon>Viridiplantae</taxon>
        <taxon>Streptophyta</taxon>
        <taxon>Embryophyta</taxon>
        <taxon>Tracheophyta</taxon>
        <taxon>Polypodiopsida</taxon>
        <taxon>Polypodiidae</taxon>
        <taxon>Polypodiales</taxon>
        <taxon>Pteridineae</taxon>
        <taxon>Pteridaceae</taxon>
        <taxon>Parkerioideae</taxon>
        <taxon>Ceratopteris</taxon>
    </lineage>
</organism>
<dbReference type="AlphaFoldDB" id="A0A8T2U1X6"/>
<evidence type="ECO:0000313" key="8">
    <source>
        <dbReference type="Proteomes" id="UP000825935"/>
    </source>
</evidence>
<evidence type="ECO:0000256" key="4">
    <source>
        <dbReference type="PROSITE-ProRule" id="PRU00175"/>
    </source>
</evidence>
<keyword evidence="3" id="KW-0862">Zinc</keyword>
<keyword evidence="8" id="KW-1185">Reference proteome</keyword>
<evidence type="ECO:0000256" key="3">
    <source>
        <dbReference type="ARBA" id="ARBA00022833"/>
    </source>
</evidence>
<proteinExistence type="predicted"/>
<keyword evidence="2 4" id="KW-0863">Zinc-finger</keyword>
<evidence type="ECO:0000256" key="2">
    <source>
        <dbReference type="ARBA" id="ARBA00022771"/>
    </source>
</evidence>
<dbReference type="SUPFAM" id="SSF57850">
    <property type="entry name" value="RING/U-box"/>
    <property type="match status" value="1"/>
</dbReference>
<dbReference type="Proteomes" id="UP000825935">
    <property type="component" value="Chromosome 9"/>
</dbReference>
<keyword evidence="5" id="KW-1133">Transmembrane helix</keyword>
<keyword evidence="1" id="KW-0479">Metal-binding</keyword>
<dbReference type="PANTHER" id="PTHR45798">
    <property type="entry name" value="RING-H2 FINGER PROTEIN ATL61-RELATED-RELATED"/>
    <property type="match status" value="1"/>
</dbReference>
<dbReference type="EMBL" id="CM035414">
    <property type="protein sequence ID" value="KAH7430091.1"/>
    <property type="molecule type" value="Genomic_DNA"/>
</dbReference>
<dbReference type="OrthoDB" id="1071909at2759"/>
<evidence type="ECO:0000313" key="7">
    <source>
        <dbReference type="EMBL" id="KAH7430091.1"/>
    </source>
</evidence>
<dbReference type="GO" id="GO:0008270">
    <property type="term" value="F:zinc ion binding"/>
    <property type="evidence" value="ECO:0007669"/>
    <property type="project" value="UniProtKB-KW"/>
</dbReference>
<dbReference type="OMA" id="PERWHFF"/>
<dbReference type="PANTHER" id="PTHR45798:SF97">
    <property type="entry name" value="ALCOHOL-SENSITIVE RING FINGER PROTEIN 1"/>
    <property type="match status" value="1"/>
</dbReference>
<keyword evidence="5" id="KW-0812">Transmembrane</keyword>
<evidence type="ECO:0000256" key="1">
    <source>
        <dbReference type="ARBA" id="ARBA00022723"/>
    </source>
</evidence>
<protein>
    <recommendedName>
        <fullName evidence="6">RING-type domain-containing protein</fullName>
    </recommendedName>
</protein>
<dbReference type="InterPro" id="IPR001841">
    <property type="entry name" value="Znf_RING"/>
</dbReference>
<feature type="transmembrane region" description="Helical" evidence="5">
    <location>
        <begin position="14"/>
        <end position="38"/>
    </location>
</feature>
<dbReference type="Pfam" id="PF13639">
    <property type="entry name" value="zf-RING_2"/>
    <property type="match status" value="1"/>
</dbReference>
<evidence type="ECO:0000256" key="5">
    <source>
        <dbReference type="SAM" id="Phobius"/>
    </source>
</evidence>
<keyword evidence="5" id="KW-0472">Membrane</keyword>
<feature type="domain" description="RING-type" evidence="6">
    <location>
        <begin position="95"/>
        <end position="145"/>
    </location>
</feature>
<dbReference type="InterPro" id="IPR013083">
    <property type="entry name" value="Znf_RING/FYVE/PHD"/>
</dbReference>
<dbReference type="Gene3D" id="3.30.40.10">
    <property type="entry name" value="Zinc/RING finger domain, C3HC4 (zinc finger)"/>
    <property type="match status" value="1"/>
</dbReference>
<evidence type="ECO:0000259" key="6">
    <source>
        <dbReference type="PROSITE" id="PS50089"/>
    </source>
</evidence>
<gene>
    <name evidence="7" type="ORF">KP509_09G083000</name>
</gene>
<accession>A0A8T2U1X6</accession>
<reference evidence="7" key="1">
    <citation type="submission" date="2021-08" db="EMBL/GenBank/DDBJ databases">
        <title>WGS assembly of Ceratopteris richardii.</title>
        <authorList>
            <person name="Marchant D.B."/>
            <person name="Chen G."/>
            <person name="Jenkins J."/>
            <person name="Shu S."/>
            <person name="Leebens-Mack J."/>
            <person name="Grimwood J."/>
            <person name="Schmutz J."/>
            <person name="Soltis P."/>
            <person name="Soltis D."/>
            <person name="Chen Z.-H."/>
        </authorList>
    </citation>
    <scope>NUCLEOTIDE SEQUENCE</scope>
    <source>
        <strain evidence="7">Whitten #5841</strain>
        <tissue evidence="7">Leaf</tissue>
    </source>
</reference>
<dbReference type="PROSITE" id="PS50089">
    <property type="entry name" value="ZF_RING_2"/>
    <property type="match status" value="1"/>
</dbReference>
<dbReference type="InterPro" id="IPR052788">
    <property type="entry name" value="RING-type_E3_ligase_ATL"/>
</dbReference>
<name>A0A8T2U1X6_CERRI</name>
<comment type="caution">
    <text evidence="7">The sequence shown here is derived from an EMBL/GenBank/DDBJ whole genome shotgun (WGS) entry which is preliminary data.</text>
</comment>
<dbReference type="SMART" id="SM00184">
    <property type="entry name" value="RING"/>
    <property type="match status" value="1"/>
</dbReference>
<sequence>MASGVILAVPFPPYLLIALIPIAALLKLFLDIASIFSFCSDGSGRALRGLMPPAASDASFDPLLTPQLLEKSLNSVTYASLAADGLSGHTRSPSCVVCLEDFSRQEEVCVLPSCGHIFHAVCIRSWMRCSWRITGGLLPTCPLCRVSLDLETHET</sequence>